<dbReference type="Proteomes" id="UP000231162">
    <property type="component" value="Unassembled WGS sequence"/>
</dbReference>
<gene>
    <name evidence="5" type="primary">rpsR</name>
    <name evidence="5" type="ORF">COT79_03640</name>
</gene>
<evidence type="ECO:0000256" key="3">
    <source>
        <dbReference type="ARBA" id="ARBA00023274"/>
    </source>
</evidence>
<dbReference type="PRINTS" id="PR00974">
    <property type="entry name" value="RIBOSOMALS18"/>
</dbReference>
<protein>
    <submittedName>
        <fullName evidence="5">30S ribosomal protein S18</fullName>
    </submittedName>
</protein>
<dbReference type="EMBL" id="PEZX01000045">
    <property type="protein sequence ID" value="PIS06632.1"/>
    <property type="molecule type" value="Genomic_DNA"/>
</dbReference>
<sequence length="68" mass="7956">MAQRKCPLCKRGIKEIDFRNTAQMTHFLTPWAKIKRSHDSGACSKHQRRLTHAIKQARFMALLAYTTR</sequence>
<dbReference type="GO" id="GO:0070181">
    <property type="term" value="F:small ribosomal subunit rRNA binding"/>
    <property type="evidence" value="ECO:0007669"/>
    <property type="project" value="TreeGrafter"/>
</dbReference>
<dbReference type="Pfam" id="PF01084">
    <property type="entry name" value="Ribosomal_S18"/>
    <property type="match status" value="1"/>
</dbReference>
<name>A0A2M6R7U7_9BACT</name>
<dbReference type="NCBIfam" id="TIGR00165">
    <property type="entry name" value="S18"/>
    <property type="match status" value="1"/>
</dbReference>
<dbReference type="PANTHER" id="PTHR13479:SF40">
    <property type="entry name" value="SMALL RIBOSOMAL SUBUNIT PROTEIN BS18M"/>
    <property type="match status" value="1"/>
</dbReference>
<evidence type="ECO:0000256" key="4">
    <source>
        <dbReference type="RuleBase" id="RU003910"/>
    </source>
</evidence>
<dbReference type="PANTHER" id="PTHR13479">
    <property type="entry name" value="30S RIBOSOMAL PROTEIN S18"/>
    <property type="match status" value="1"/>
</dbReference>
<evidence type="ECO:0000256" key="2">
    <source>
        <dbReference type="ARBA" id="ARBA00022980"/>
    </source>
</evidence>
<dbReference type="SUPFAM" id="SSF46911">
    <property type="entry name" value="Ribosomal protein S18"/>
    <property type="match status" value="1"/>
</dbReference>
<keyword evidence="2 4" id="KW-0689">Ribosomal protein</keyword>
<keyword evidence="3 4" id="KW-0687">Ribonucleoprotein</keyword>
<evidence type="ECO:0000256" key="1">
    <source>
        <dbReference type="ARBA" id="ARBA00005589"/>
    </source>
</evidence>
<dbReference type="InterPro" id="IPR036870">
    <property type="entry name" value="Ribosomal_bS18_sf"/>
</dbReference>
<proteinExistence type="inferred from homology"/>
<dbReference type="InterPro" id="IPR001648">
    <property type="entry name" value="Ribosomal_bS18"/>
</dbReference>
<dbReference type="GO" id="GO:0022627">
    <property type="term" value="C:cytosolic small ribosomal subunit"/>
    <property type="evidence" value="ECO:0007669"/>
    <property type="project" value="TreeGrafter"/>
</dbReference>
<comment type="similarity">
    <text evidence="1 4">Belongs to the bacterial ribosomal protein bS18 family.</text>
</comment>
<reference evidence="6" key="1">
    <citation type="submission" date="2017-09" db="EMBL/GenBank/DDBJ databases">
        <title>Depth-based differentiation of microbial function through sediment-hosted aquifers and enrichment of novel symbionts in the deep terrestrial subsurface.</title>
        <authorList>
            <person name="Probst A.J."/>
            <person name="Ladd B."/>
            <person name="Jarett J.K."/>
            <person name="Geller-Mcgrath D.E."/>
            <person name="Sieber C.M.K."/>
            <person name="Emerson J.B."/>
            <person name="Anantharaman K."/>
            <person name="Thomas B.C."/>
            <person name="Malmstrom R."/>
            <person name="Stieglmeier M."/>
            <person name="Klingl A."/>
            <person name="Woyke T."/>
            <person name="Ryan C.M."/>
            <person name="Banfield J.F."/>
        </authorList>
    </citation>
    <scope>NUCLEOTIDE SEQUENCE [LARGE SCALE GENOMIC DNA]</scope>
</reference>
<comment type="caution">
    <text evidence="5">The sequence shown here is derived from an EMBL/GenBank/DDBJ whole genome shotgun (WGS) entry which is preliminary data.</text>
</comment>
<dbReference type="Gene3D" id="4.10.640.10">
    <property type="entry name" value="Ribosomal protein S18"/>
    <property type="match status" value="1"/>
</dbReference>
<accession>A0A2M6R7U7</accession>
<organism evidence="5 6">
    <name type="scientific">Candidatus Berkelbacteria bacterium CG10_big_fil_rev_8_21_14_0_10_43_14</name>
    <dbReference type="NCBI Taxonomy" id="1974515"/>
    <lineage>
        <taxon>Bacteria</taxon>
        <taxon>Candidatus Berkelbacteria</taxon>
    </lineage>
</organism>
<dbReference type="AlphaFoldDB" id="A0A2M6R7U7"/>
<dbReference type="GO" id="GO:0003735">
    <property type="term" value="F:structural constituent of ribosome"/>
    <property type="evidence" value="ECO:0007669"/>
    <property type="project" value="InterPro"/>
</dbReference>
<evidence type="ECO:0000313" key="6">
    <source>
        <dbReference type="Proteomes" id="UP000231162"/>
    </source>
</evidence>
<evidence type="ECO:0000313" key="5">
    <source>
        <dbReference type="EMBL" id="PIS06632.1"/>
    </source>
</evidence>
<dbReference type="GO" id="GO:0006412">
    <property type="term" value="P:translation"/>
    <property type="evidence" value="ECO:0007669"/>
    <property type="project" value="InterPro"/>
</dbReference>